<name>A0ABQ5ZP80_9HYPH</name>
<dbReference type="PANTHER" id="PTHR30085">
    <property type="entry name" value="AMINO ACID ABC TRANSPORTER PERMEASE"/>
    <property type="match status" value="1"/>
</dbReference>
<dbReference type="InterPro" id="IPR001638">
    <property type="entry name" value="Solute-binding_3/MltF_N"/>
</dbReference>
<evidence type="ECO:0000256" key="2">
    <source>
        <dbReference type="ARBA" id="ARBA00022448"/>
    </source>
</evidence>
<comment type="similarity">
    <text evidence="1">Belongs to the bacterial solute-binding protein 3 family.</text>
</comment>
<keyword evidence="3 4" id="KW-0732">Signal</keyword>
<evidence type="ECO:0000256" key="4">
    <source>
        <dbReference type="SAM" id="SignalP"/>
    </source>
</evidence>
<dbReference type="Proteomes" id="UP001156702">
    <property type="component" value="Unassembled WGS sequence"/>
</dbReference>
<protein>
    <submittedName>
        <fullName evidence="6">ABC transporter substrate-binding protein</fullName>
    </submittedName>
</protein>
<dbReference type="Pfam" id="PF00497">
    <property type="entry name" value="SBP_bac_3"/>
    <property type="match status" value="1"/>
</dbReference>
<feature type="chain" id="PRO_5046893801" evidence="4">
    <location>
        <begin position="38"/>
        <end position="281"/>
    </location>
</feature>
<evidence type="ECO:0000313" key="6">
    <source>
        <dbReference type="EMBL" id="GLR53622.1"/>
    </source>
</evidence>
<keyword evidence="2" id="KW-0813">Transport</keyword>
<dbReference type="InterPro" id="IPR051455">
    <property type="entry name" value="Bact_solute-bind_prot3"/>
</dbReference>
<dbReference type="SMART" id="SM00062">
    <property type="entry name" value="PBPb"/>
    <property type="match status" value="1"/>
</dbReference>
<dbReference type="RefSeq" id="WP_244767687.1">
    <property type="nucleotide sequence ID" value="NZ_BSOP01000042.1"/>
</dbReference>
<reference evidence="7" key="1">
    <citation type="journal article" date="2019" name="Int. J. Syst. Evol. Microbiol.">
        <title>The Global Catalogue of Microorganisms (GCM) 10K type strain sequencing project: providing services to taxonomists for standard genome sequencing and annotation.</title>
        <authorList>
            <consortium name="The Broad Institute Genomics Platform"/>
            <consortium name="The Broad Institute Genome Sequencing Center for Infectious Disease"/>
            <person name="Wu L."/>
            <person name="Ma J."/>
        </authorList>
    </citation>
    <scope>NUCLEOTIDE SEQUENCE [LARGE SCALE GENOMIC DNA]</scope>
    <source>
        <strain evidence="7">NBRC 102122</strain>
    </source>
</reference>
<evidence type="ECO:0000256" key="1">
    <source>
        <dbReference type="ARBA" id="ARBA00010333"/>
    </source>
</evidence>
<feature type="domain" description="Solute-binding protein family 3/N-terminal" evidence="5">
    <location>
        <begin position="48"/>
        <end position="268"/>
    </location>
</feature>
<dbReference type="PANTHER" id="PTHR30085:SF6">
    <property type="entry name" value="ABC TRANSPORTER GLUTAMINE-BINDING PROTEIN GLNH"/>
    <property type="match status" value="1"/>
</dbReference>
<dbReference type="EMBL" id="BSOP01000042">
    <property type="protein sequence ID" value="GLR53622.1"/>
    <property type="molecule type" value="Genomic_DNA"/>
</dbReference>
<comment type="caution">
    <text evidence="6">The sequence shown here is derived from an EMBL/GenBank/DDBJ whole genome shotgun (WGS) entry which is preliminary data.</text>
</comment>
<dbReference type="CDD" id="cd01072">
    <property type="entry name" value="PBP2_SMa0082_like"/>
    <property type="match status" value="1"/>
</dbReference>
<sequence length="281" mass="30818">MFCNLLKYLQRPLVKLGIAAIALACLMPGLSPTEASAGTLEDIAARGKLIVGIQAENPPWGFIDEKGENAGYDADVARLMGEALKVPVEFVRVTTPNRIAQLQTGRVDVLIAVLGMYPDRAEVVQFSKPYSTLRNIVIAPKSTEIKDFPDLAGMNVGVCRGCNQDKILTENVPSDTTMQRFDDDAATAQALLSGQVTVIGGNNTYIANINKVKPDNDYEQKFVLTTQWTGMGLRKGDPEFLAWTNDFIDGIIKDGRLNEVSQRWLQEDLPEFPAKLDGIPF</sequence>
<feature type="signal peptide" evidence="4">
    <location>
        <begin position="1"/>
        <end position="37"/>
    </location>
</feature>
<keyword evidence="7" id="KW-1185">Reference proteome</keyword>
<accession>A0ABQ5ZP80</accession>
<evidence type="ECO:0000313" key="7">
    <source>
        <dbReference type="Proteomes" id="UP001156702"/>
    </source>
</evidence>
<evidence type="ECO:0000259" key="5">
    <source>
        <dbReference type="SMART" id="SM00062"/>
    </source>
</evidence>
<evidence type="ECO:0000256" key="3">
    <source>
        <dbReference type="ARBA" id="ARBA00022729"/>
    </source>
</evidence>
<proteinExistence type="inferred from homology"/>
<organism evidence="6 7">
    <name type="scientific">Shinella yambaruensis</name>
    <dbReference type="NCBI Taxonomy" id="415996"/>
    <lineage>
        <taxon>Bacteria</taxon>
        <taxon>Pseudomonadati</taxon>
        <taxon>Pseudomonadota</taxon>
        <taxon>Alphaproteobacteria</taxon>
        <taxon>Hyphomicrobiales</taxon>
        <taxon>Rhizobiaceae</taxon>
        <taxon>Shinella</taxon>
    </lineage>
</organism>
<gene>
    <name evidence="6" type="ORF">GCM10007923_48380</name>
</gene>
<dbReference type="Gene3D" id="3.40.190.10">
    <property type="entry name" value="Periplasmic binding protein-like II"/>
    <property type="match status" value="2"/>
</dbReference>
<dbReference type="SUPFAM" id="SSF53850">
    <property type="entry name" value="Periplasmic binding protein-like II"/>
    <property type="match status" value="1"/>
</dbReference>